<comment type="caution">
    <text evidence="1">The sequence shown here is derived from an EMBL/GenBank/DDBJ whole genome shotgun (WGS) entry which is preliminary data.</text>
</comment>
<reference evidence="1 2" key="1">
    <citation type="submission" date="2023-02" db="EMBL/GenBank/DDBJ databases">
        <title>LHISI_Scaffold_Assembly.</title>
        <authorList>
            <person name="Stuart O.P."/>
            <person name="Cleave R."/>
            <person name="Magrath M.J.L."/>
            <person name="Mikheyev A.S."/>
        </authorList>
    </citation>
    <scope>NUCLEOTIDE SEQUENCE [LARGE SCALE GENOMIC DNA]</scope>
    <source>
        <strain evidence="1">Daus_M_001</strain>
        <tissue evidence="1">Leg muscle</tissue>
    </source>
</reference>
<sequence length="324" mass="36330">MTIAFSSGAVNRHLVLETYGRSWMKQSSGGAAVAERLACFLPPRRAGLNPRPGHSRIYACGNRAGRCRWSADMYGRFSAEDIIRRSSELRAREAGADATMVRWFVNKGGAAVAERLDFSPPTKAKRGSTQDRWESCGTMPGGFLGGLPFFPPLEFQRFSILTSSHPHRLSRPRCSEPPKSLNSPQLCARATEEMSLVPQGLLKRQSEGSGKLVLLLEFRGSASAFRNNFLRFYRVCESLPFSGKIFFSSDDILPFALPHLLFAVCYRFQRNQAFTVPSTVTLRVGRFDTETTFTSILLHFLPLKRTGLDFLRESRPGFRKRESC</sequence>
<evidence type="ECO:0000313" key="2">
    <source>
        <dbReference type="Proteomes" id="UP001159363"/>
    </source>
</evidence>
<proteinExistence type="predicted"/>
<accession>A0ABQ9GG60</accession>
<gene>
    <name evidence="1" type="ORF">PR048_027121</name>
</gene>
<keyword evidence="2" id="KW-1185">Reference proteome</keyword>
<evidence type="ECO:0000313" key="1">
    <source>
        <dbReference type="EMBL" id="KAJ8870822.1"/>
    </source>
</evidence>
<name>A0ABQ9GG60_9NEOP</name>
<dbReference type="EMBL" id="JARBHB010000012">
    <property type="protein sequence ID" value="KAJ8870822.1"/>
    <property type="molecule type" value="Genomic_DNA"/>
</dbReference>
<protein>
    <submittedName>
        <fullName evidence="1">Uncharacterized protein</fullName>
    </submittedName>
</protein>
<organism evidence="1 2">
    <name type="scientific">Dryococelus australis</name>
    <dbReference type="NCBI Taxonomy" id="614101"/>
    <lineage>
        <taxon>Eukaryota</taxon>
        <taxon>Metazoa</taxon>
        <taxon>Ecdysozoa</taxon>
        <taxon>Arthropoda</taxon>
        <taxon>Hexapoda</taxon>
        <taxon>Insecta</taxon>
        <taxon>Pterygota</taxon>
        <taxon>Neoptera</taxon>
        <taxon>Polyneoptera</taxon>
        <taxon>Phasmatodea</taxon>
        <taxon>Verophasmatodea</taxon>
        <taxon>Anareolatae</taxon>
        <taxon>Phasmatidae</taxon>
        <taxon>Eurycanthinae</taxon>
        <taxon>Dryococelus</taxon>
    </lineage>
</organism>
<dbReference type="Proteomes" id="UP001159363">
    <property type="component" value="Chromosome 11"/>
</dbReference>